<keyword evidence="6" id="KW-0539">Nucleus</keyword>
<name>A0A9N9KVU6_9HELO</name>
<dbReference type="AlphaFoldDB" id="A0A9N9KVU6"/>
<comment type="caution">
    <text evidence="7">The sequence shown here is derived from an EMBL/GenBank/DDBJ whole genome shotgun (WGS) entry which is preliminary data.</text>
</comment>
<reference evidence="7" key="1">
    <citation type="submission" date="2021-07" db="EMBL/GenBank/DDBJ databases">
        <authorList>
            <person name="Durling M."/>
        </authorList>
    </citation>
    <scope>NUCLEOTIDE SEQUENCE</scope>
</reference>
<keyword evidence="3" id="KW-0805">Transcription regulation</keyword>
<proteinExistence type="predicted"/>
<protein>
    <submittedName>
        <fullName evidence="7">Uncharacterized protein</fullName>
    </submittedName>
</protein>
<dbReference type="GO" id="GO:0003677">
    <property type="term" value="F:DNA binding"/>
    <property type="evidence" value="ECO:0007669"/>
    <property type="project" value="UniProtKB-KW"/>
</dbReference>
<sequence>MRQLLDMGITMSDGFQRRQRDAIRLWFSPMKGEGDWNENGNGNENTHASSLRIDQLLKKKILFRRRRSPSMGRYLEEAYQFGLKEGIEPETFIAPPLVERKRAPISEITLKPHSHTERRILPTGGVQVIRTPTCNQCPHPGETCNFLQYILPKSSPPTPPRRSSSLLKDSRAIEYIFSPSAPLTPFSLSSEDGYFFQCMINGSLSKLDFFSKPNLWPMVIQRFHTEPCVRHILLGTAMIHRQRAHPHTSQSGNTERRANRHYIQAIRLFHSSLSNIRGRLHGETREITILTTFLLAGFEILRRNDERASYWVENGMKILGRPDPNNTTETTTSRKKTRTGTVQWDRNSKQLAQAFQILDLNLKIKRMKRNKKKQRSAGRCGGGVLSRKRLEKKRSCVGLFSS</sequence>
<keyword evidence="8" id="KW-1185">Reference proteome</keyword>
<evidence type="ECO:0000256" key="4">
    <source>
        <dbReference type="ARBA" id="ARBA00023125"/>
    </source>
</evidence>
<dbReference type="Proteomes" id="UP000696280">
    <property type="component" value="Unassembled WGS sequence"/>
</dbReference>
<dbReference type="Pfam" id="PF11951">
    <property type="entry name" value="Fungal_trans_2"/>
    <property type="match status" value="1"/>
</dbReference>
<evidence type="ECO:0000256" key="1">
    <source>
        <dbReference type="ARBA" id="ARBA00022723"/>
    </source>
</evidence>
<dbReference type="OrthoDB" id="3516997at2759"/>
<accession>A0A9N9KVU6</accession>
<evidence type="ECO:0000256" key="2">
    <source>
        <dbReference type="ARBA" id="ARBA00022833"/>
    </source>
</evidence>
<organism evidence="7 8">
    <name type="scientific">Hymenoscyphus fraxineus</name>
    <dbReference type="NCBI Taxonomy" id="746836"/>
    <lineage>
        <taxon>Eukaryota</taxon>
        <taxon>Fungi</taxon>
        <taxon>Dikarya</taxon>
        <taxon>Ascomycota</taxon>
        <taxon>Pezizomycotina</taxon>
        <taxon>Leotiomycetes</taxon>
        <taxon>Helotiales</taxon>
        <taxon>Helotiaceae</taxon>
        <taxon>Hymenoscyphus</taxon>
    </lineage>
</organism>
<evidence type="ECO:0000256" key="6">
    <source>
        <dbReference type="ARBA" id="ARBA00023242"/>
    </source>
</evidence>
<dbReference type="PANTHER" id="PTHR36206">
    <property type="entry name" value="ASPERCRYPTIN BIOSYNTHESIS CLUSTER-SPECIFIC TRANSCRIPTION REGULATOR ATNN-RELATED"/>
    <property type="match status" value="1"/>
</dbReference>
<evidence type="ECO:0000256" key="5">
    <source>
        <dbReference type="ARBA" id="ARBA00023163"/>
    </source>
</evidence>
<evidence type="ECO:0000313" key="8">
    <source>
        <dbReference type="Proteomes" id="UP000696280"/>
    </source>
</evidence>
<evidence type="ECO:0000256" key="3">
    <source>
        <dbReference type="ARBA" id="ARBA00023015"/>
    </source>
</evidence>
<keyword evidence="1" id="KW-0479">Metal-binding</keyword>
<keyword evidence="4" id="KW-0238">DNA-binding</keyword>
<dbReference type="EMBL" id="CAJVRL010000051">
    <property type="protein sequence ID" value="CAG8953563.1"/>
    <property type="molecule type" value="Genomic_DNA"/>
</dbReference>
<dbReference type="InterPro" id="IPR021858">
    <property type="entry name" value="Fun_TF"/>
</dbReference>
<gene>
    <name evidence="7" type="ORF">HYFRA_00010021</name>
</gene>
<dbReference type="PANTHER" id="PTHR36206:SF12">
    <property type="entry name" value="ASPERCRYPTIN BIOSYNTHESIS CLUSTER-SPECIFIC TRANSCRIPTION REGULATOR ATNN-RELATED"/>
    <property type="match status" value="1"/>
</dbReference>
<evidence type="ECO:0000313" key="7">
    <source>
        <dbReference type="EMBL" id="CAG8953563.1"/>
    </source>
</evidence>
<keyword evidence="5" id="KW-0804">Transcription</keyword>
<dbReference type="InterPro" id="IPR052360">
    <property type="entry name" value="Transcr_Regulatory_Proteins"/>
</dbReference>
<keyword evidence="2" id="KW-0862">Zinc</keyword>
<dbReference type="GO" id="GO:0046872">
    <property type="term" value="F:metal ion binding"/>
    <property type="evidence" value="ECO:0007669"/>
    <property type="project" value="UniProtKB-KW"/>
</dbReference>